<gene>
    <name evidence="2" type="ORF">Q0590_37470</name>
</gene>
<proteinExistence type="predicted"/>
<reference evidence="2" key="1">
    <citation type="submission" date="2023-07" db="EMBL/GenBank/DDBJ databases">
        <title>The genome sequence of Rhodocytophaga aerolata KACC 12507.</title>
        <authorList>
            <person name="Zhang X."/>
        </authorList>
    </citation>
    <scope>NUCLEOTIDE SEQUENCE</scope>
    <source>
        <strain evidence="2">KACC 12507</strain>
    </source>
</reference>
<accession>A0ABT8RL52</accession>
<dbReference type="PROSITE" id="PS51257">
    <property type="entry name" value="PROKAR_LIPOPROTEIN"/>
    <property type="match status" value="1"/>
</dbReference>
<feature type="chain" id="PRO_5047335303" description="DUF5666 domain-containing protein" evidence="1">
    <location>
        <begin position="24"/>
        <end position="140"/>
    </location>
</feature>
<feature type="signal peptide" evidence="1">
    <location>
        <begin position="1"/>
        <end position="23"/>
    </location>
</feature>
<keyword evidence="3" id="KW-1185">Reference proteome</keyword>
<evidence type="ECO:0000313" key="3">
    <source>
        <dbReference type="Proteomes" id="UP001168528"/>
    </source>
</evidence>
<dbReference type="Proteomes" id="UP001168528">
    <property type="component" value="Unassembled WGS sequence"/>
</dbReference>
<name>A0ABT8RL52_9BACT</name>
<organism evidence="2 3">
    <name type="scientific">Rhodocytophaga aerolata</name>
    <dbReference type="NCBI Taxonomy" id="455078"/>
    <lineage>
        <taxon>Bacteria</taxon>
        <taxon>Pseudomonadati</taxon>
        <taxon>Bacteroidota</taxon>
        <taxon>Cytophagia</taxon>
        <taxon>Cytophagales</taxon>
        <taxon>Rhodocytophagaceae</taxon>
        <taxon>Rhodocytophaga</taxon>
    </lineage>
</organism>
<dbReference type="EMBL" id="JAUKPO010000187">
    <property type="protein sequence ID" value="MDO1452020.1"/>
    <property type="molecule type" value="Genomic_DNA"/>
</dbReference>
<evidence type="ECO:0008006" key="4">
    <source>
        <dbReference type="Google" id="ProtNLM"/>
    </source>
</evidence>
<evidence type="ECO:0000256" key="1">
    <source>
        <dbReference type="SAM" id="SignalP"/>
    </source>
</evidence>
<evidence type="ECO:0000313" key="2">
    <source>
        <dbReference type="EMBL" id="MDO1452020.1"/>
    </source>
</evidence>
<comment type="caution">
    <text evidence="2">The sequence shown here is derived from an EMBL/GenBank/DDBJ whole genome shotgun (WGS) entry which is preliminary data.</text>
</comment>
<protein>
    <recommendedName>
        <fullName evidence="4">DUF5666 domain-containing protein</fullName>
    </recommendedName>
</protein>
<keyword evidence="1" id="KW-0732">Signal</keyword>
<sequence length="140" mass="15340">MRSKNLLHALMSFCFLVALSLTACQRGSAPTSPSNVETSDKQRLSPERVDIRGSIIRSRYNQGQVMLEIDGTASQSQNSRFTRAYVLVQPSTQIVDTNGQSISLSELQQGQNVAVLLRGGGQGSLEGIGIARRIWLEQVY</sequence>
<dbReference type="RefSeq" id="WP_302042809.1">
    <property type="nucleotide sequence ID" value="NZ_JAUKPO010000187.1"/>
</dbReference>